<reference evidence="2 3" key="1">
    <citation type="submission" date="2017-09" db="EMBL/GenBank/DDBJ databases">
        <title>Genome sequencing of Besnoitia besnoiti strain Bb-Ger1.</title>
        <authorList>
            <person name="Schares G."/>
            <person name="Venepally P."/>
            <person name="Lorenzi H.A."/>
        </authorList>
    </citation>
    <scope>NUCLEOTIDE SEQUENCE [LARGE SCALE GENOMIC DNA]</scope>
    <source>
        <strain evidence="2 3">Bb-Ger1</strain>
    </source>
</reference>
<organism evidence="2 3">
    <name type="scientific">Besnoitia besnoiti</name>
    <name type="common">Apicomplexan protozoan</name>
    <dbReference type="NCBI Taxonomy" id="94643"/>
    <lineage>
        <taxon>Eukaryota</taxon>
        <taxon>Sar</taxon>
        <taxon>Alveolata</taxon>
        <taxon>Apicomplexa</taxon>
        <taxon>Conoidasida</taxon>
        <taxon>Coccidia</taxon>
        <taxon>Eucoccidiorida</taxon>
        <taxon>Eimeriorina</taxon>
        <taxon>Sarcocystidae</taxon>
        <taxon>Besnoitia</taxon>
    </lineage>
</organism>
<dbReference type="OrthoDB" id="332274at2759"/>
<dbReference type="VEuPathDB" id="ToxoDB:BESB_049700"/>
<accession>A0A2A9ME38</accession>
<evidence type="ECO:0000256" key="1">
    <source>
        <dbReference type="SAM" id="MobiDB-lite"/>
    </source>
</evidence>
<dbReference type="KEGG" id="bbes:BESB_049700"/>
<gene>
    <name evidence="2" type="ORF">BESB_049700</name>
</gene>
<feature type="compositionally biased region" description="Basic and acidic residues" evidence="1">
    <location>
        <begin position="84"/>
        <end position="95"/>
    </location>
</feature>
<feature type="region of interest" description="Disordered" evidence="1">
    <location>
        <begin position="208"/>
        <end position="253"/>
    </location>
</feature>
<dbReference type="RefSeq" id="XP_029220787.1">
    <property type="nucleotide sequence ID" value="XM_029363421.1"/>
</dbReference>
<feature type="region of interest" description="Disordered" evidence="1">
    <location>
        <begin position="139"/>
        <end position="173"/>
    </location>
</feature>
<dbReference type="Proteomes" id="UP000224006">
    <property type="component" value="Chromosome III"/>
</dbReference>
<dbReference type="GeneID" id="40309900"/>
<sequence length="368" mass="39795">MASCVRSAAPGTHCVSRLLQESVTGSVSQTFRSLARWPHPRTATRSLRACCASVRQPDEFVACSSNQLMRRSSVAPEPRGVQDAGREARLGERHPPQGGNVPQADARAALSGALRRSVPRARHPVSSSHTSVFMALGDHSSAGSEAGHSQPCSPARALPRKAAQSSSSSQILRRQLPWRRGCLSGGPGGFLGTLHFPASPALRFFTSDAKKGGMKAPKKSAPEAPEKKDSKQAGKKKSHIQSEGPGNLDGTPQSACKARLVISNGWTGSAAPQSLTAAEQWEPSSLTLKQHQQVVMWKKARTCILCQKEVQGGSVEKLETACEKAWRFISGYSRNAHVCPILPQMRIMRYGELPLRERAKFDAKLRRE</sequence>
<protein>
    <submittedName>
        <fullName evidence="2">Uncharacterized protein</fullName>
    </submittedName>
</protein>
<feature type="compositionally biased region" description="Basic and acidic residues" evidence="1">
    <location>
        <begin position="220"/>
        <end position="232"/>
    </location>
</feature>
<evidence type="ECO:0000313" key="2">
    <source>
        <dbReference type="EMBL" id="PFH36778.1"/>
    </source>
</evidence>
<name>A0A2A9ME38_BESBE</name>
<dbReference type="EMBL" id="NWUJ01000003">
    <property type="protein sequence ID" value="PFH36778.1"/>
    <property type="molecule type" value="Genomic_DNA"/>
</dbReference>
<comment type="caution">
    <text evidence="2">The sequence shown here is derived from an EMBL/GenBank/DDBJ whole genome shotgun (WGS) entry which is preliminary data.</text>
</comment>
<evidence type="ECO:0000313" key="3">
    <source>
        <dbReference type="Proteomes" id="UP000224006"/>
    </source>
</evidence>
<proteinExistence type="predicted"/>
<dbReference type="AlphaFoldDB" id="A0A2A9ME38"/>
<keyword evidence="3" id="KW-1185">Reference proteome</keyword>
<feature type="region of interest" description="Disordered" evidence="1">
    <location>
        <begin position="71"/>
        <end position="103"/>
    </location>
</feature>